<gene>
    <name evidence="2" type="ORF">As57867_009370</name>
</gene>
<proteinExistence type="predicted"/>
<protein>
    <recommendedName>
        <fullName evidence="3">Peptidase S33 tripeptidyl aminopeptidase-like C-terminal domain-containing protein</fullName>
    </recommendedName>
</protein>
<comment type="caution">
    <text evidence="2">The sequence shown here is derived from an EMBL/GenBank/DDBJ whole genome shotgun (WGS) entry which is preliminary data.</text>
</comment>
<keyword evidence="1" id="KW-1133">Transmembrane helix</keyword>
<reference evidence="2" key="1">
    <citation type="submission" date="2019-06" db="EMBL/GenBank/DDBJ databases">
        <title>Genomics analysis of Aphanomyces spp. identifies a new class of oomycete effector associated with host adaptation.</title>
        <authorList>
            <person name="Gaulin E."/>
        </authorList>
    </citation>
    <scope>NUCLEOTIDE SEQUENCE</scope>
    <source>
        <strain evidence="2">CBS 578.67</strain>
    </source>
</reference>
<evidence type="ECO:0008006" key="3">
    <source>
        <dbReference type="Google" id="ProtNLM"/>
    </source>
</evidence>
<dbReference type="AlphaFoldDB" id="A0A6A4YQ57"/>
<dbReference type="OrthoDB" id="79731at2759"/>
<keyword evidence="1" id="KW-0812">Transmembrane</keyword>
<feature type="transmembrane region" description="Helical" evidence="1">
    <location>
        <begin position="264"/>
        <end position="287"/>
    </location>
</feature>
<organism evidence="2">
    <name type="scientific">Aphanomyces stellatus</name>
    <dbReference type="NCBI Taxonomy" id="120398"/>
    <lineage>
        <taxon>Eukaryota</taxon>
        <taxon>Sar</taxon>
        <taxon>Stramenopiles</taxon>
        <taxon>Oomycota</taxon>
        <taxon>Saprolegniomycetes</taxon>
        <taxon>Saprolegniales</taxon>
        <taxon>Verrucalvaceae</taxon>
        <taxon>Aphanomyces</taxon>
    </lineage>
</organism>
<feature type="non-terminal residue" evidence="2">
    <location>
        <position position="1"/>
    </location>
</feature>
<keyword evidence="1" id="KW-0472">Membrane</keyword>
<evidence type="ECO:0000313" key="2">
    <source>
        <dbReference type="EMBL" id="KAF0700020.1"/>
    </source>
</evidence>
<name>A0A6A4YQ57_9STRA</name>
<accession>A0A6A4YQ57</accession>
<sequence>ALIYRLSRCNAGDITAIANFFTAYVNIFGGTDESDAYDSTMLYNLVALSELFTYPTPSRASLVASYLNTTIASDTSDLVTLYCLASGGTDAGCRAEPKSPNKFKFVYPTDKYFDMPITIPTGTSVLLLSGLMDPQTPAKFARYQFDSFNGTAKKLIEFPASAHGTILNTPVTVQNKVPCGAAIVSSFVMHGLGSLETSCMDYLVPLSFNISAGLAQRFMATTDAYDGTPKGVIPKTGPSSASSSGNGSTIAFKVDDDSHVPSSWRVVAIVGIVGMVLLVAAVAFLVVRLRRDREASKLPAAVDYANPSAM</sequence>
<evidence type="ECO:0000256" key="1">
    <source>
        <dbReference type="SAM" id="Phobius"/>
    </source>
</evidence>
<dbReference type="EMBL" id="VJMH01005141">
    <property type="protein sequence ID" value="KAF0700020.1"/>
    <property type="molecule type" value="Genomic_DNA"/>
</dbReference>